<protein>
    <submittedName>
        <fullName evidence="2">GNAT family N-acetyltransferase</fullName>
    </submittedName>
</protein>
<gene>
    <name evidence="2" type="ORF">DS843_06900</name>
</gene>
<organism evidence="2 3">
    <name type="scientific">Roseomonas genomospecies 6</name>
    <dbReference type="NCBI Taxonomy" id="214106"/>
    <lineage>
        <taxon>Bacteria</taxon>
        <taxon>Pseudomonadati</taxon>
        <taxon>Pseudomonadota</taxon>
        <taxon>Alphaproteobacteria</taxon>
        <taxon>Acetobacterales</taxon>
        <taxon>Roseomonadaceae</taxon>
        <taxon>Roseomonas</taxon>
    </lineage>
</organism>
<evidence type="ECO:0000259" key="1">
    <source>
        <dbReference type="PROSITE" id="PS51186"/>
    </source>
</evidence>
<sequence>MTVLLSPEQTVHTGTLRVRRGQPVCVPYRVRFLGPDDLPALEAFRAYIFGQLPDIDAYFPENPDFAGLHLGERGVTLGLEAEGRLIGCAILGLPLPGMPAFVDDLPHPRPAIEATAHMASCMVHPDFRGNGLQRLLVTLRTLHALGAGRPHLFSRVALSNPRSLSNLLAGGFLVRRVLVMHASGRLRYLLHRDLGAAPPAWVPGSERVFAVPELEEQRAVIEAGWIGCSVELDGAVPLVTYARPAESARAVPQPAALEATP</sequence>
<dbReference type="Pfam" id="PF00583">
    <property type="entry name" value="Acetyltransf_1"/>
    <property type="match status" value="1"/>
</dbReference>
<dbReference type="SUPFAM" id="SSF55729">
    <property type="entry name" value="Acyl-CoA N-acyltransferases (Nat)"/>
    <property type="match status" value="1"/>
</dbReference>
<dbReference type="InterPro" id="IPR000182">
    <property type="entry name" value="GNAT_dom"/>
</dbReference>
<proteinExistence type="predicted"/>
<accession>A0A9W7NLE8</accession>
<evidence type="ECO:0000313" key="2">
    <source>
        <dbReference type="EMBL" id="KAA0682263.1"/>
    </source>
</evidence>
<dbReference type="Gene3D" id="3.40.630.30">
    <property type="match status" value="1"/>
</dbReference>
<name>A0A9W7NLE8_9PROT</name>
<dbReference type="RefSeq" id="WP_149468165.1">
    <property type="nucleotide sequence ID" value="NZ_QOKW01000004.1"/>
</dbReference>
<dbReference type="EMBL" id="QOKW01000004">
    <property type="protein sequence ID" value="KAA0682263.1"/>
    <property type="molecule type" value="Genomic_DNA"/>
</dbReference>
<reference evidence="2 3" key="1">
    <citation type="submission" date="2018-07" db="EMBL/GenBank/DDBJ databases">
        <title>Genome sequence of Azospirillum sp. ATCC 49961.</title>
        <authorList>
            <person name="Sant'Anna F.H."/>
            <person name="Baldani J.I."/>
            <person name="Zilli J.E."/>
            <person name="Reis V.M."/>
            <person name="Hartmann A."/>
            <person name="Cruz L."/>
            <person name="de Souza E.M."/>
            <person name="de Oliveira Pedrosa F."/>
            <person name="Passaglia L.M.P."/>
        </authorList>
    </citation>
    <scope>NUCLEOTIDE SEQUENCE [LARGE SCALE GENOMIC DNA]</scope>
    <source>
        <strain evidence="2 3">ATCC 49961</strain>
    </source>
</reference>
<dbReference type="Proteomes" id="UP000480854">
    <property type="component" value="Unassembled WGS sequence"/>
</dbReference>
<dbReference type="InterPro" id="IPR016181">
    <property type="entry name" value="Acyl_CoA_acyltransferase"/>
</dbReference>
<feature type="domain" description="N-acetyltransferase" evidence="1">
    <location>
        <begin position="28"/>
        <end position="195"/>
    </location>
</feature>
<dbReference type="PROSITE" id="PS51186">
    <property type="entry name" value="GNAT"/>
    <property type="match status" value="1"/>
</dbReference>
<keyword evidence="3" id="KW-1185">Reference proteome</keyword>
<comment type="caution">
    <text evidence="2">The sequence shown here is derived from an EMBL/GenBank/DDBJ whole genome shotgun (WGS) entry which is preliminary data.</text>
</comment>
<dbReference type="OrthoDB" id="7348753at2"/>
<evidence type="ECO:0000313" key="3">
    <source>
        <dbReference type="Proteomes" id="UP000480854"/>
    </source>
</evidence>
<dbReference type="AlphaFoldDB" id="A0A9W7NLE8"/>
<dbReference type="GO" id="GO:0016747">
    <property type="term" value="F:acyltransferase activity, transferring groups other than amino-acyl groups"/>
    <property type="evidence" value="ECO:0007669"/>
    <property type="project" value="InterPro"/>
</dbReference>